<organism evidence="1 2">
    <name type="scientific">Irpex rosettiformis</name>
    <dbReference type="NCBI Taxonomy" id="378272"/>
    <lineage>
        <taxon>Eukaryota</taxon>
        <taxon>Fungi</taxon>
        <taxon>Dikarya</taxon>
        <taxon>Basidiomycota</taxon>
        <taxon>Agaricomycotina</taxon>
        <taxon>Agaricomycetes</taxon>
        <taxon>Polyporales</taxon>
        <taxon>Irpicaceae</taxon>
        <taxon>Irpex</taxon>
    </lineage>
</organism>
<reference evidence="1" key="1">
    <citation type="journal article" date="2021" name="Environ. Microbiol.">
        <title>Gene family expansions and transcriptome signatures uncover fungal adaptations to wood decay.</title>
        <authorList>
            <person name="Hage H."/>
            <person name="Miyauchi S."/>
            <person name="Viragh M."/>
            <person name="Drula E."/>
            <person name="Min B."/>
            <person name="Chaduli D."/>
            <person name="Navarro D."/>
            <person name="Favel A."/>
            <person name="Norest M."/>
            <person name="Lesage-Meessen L."/>
            <person name="Balint B."/>
            <person name="Merenyi Z."/>
            <person name="de Eugenio L."/>
            <person name="Morin E."/>
            <person name="Martinez A.T."/>
            <person name="Baldrian P."/>
            <person name="Stursova M."/>
            <person name="Martinez M.J."/>
            <person name="Novotny C."/>
            <person name="Magnuson J.K."/>
            <person name="Spatafora J.W."/>
            <person name="Maurice S."/>
            <person name="Pangilinan J."/>
            <person name="Andreopoulos W."/>
            <person name="LaButti K."/>
            <person name="Hundley H."/>
            <person name="Na H."/>
            <person name="Kuo A."/>
            <person name="Barry K."/>
            <person name="Lipzen A."/>
            <person name="Henrissat B."/>
            <person name="Riley R."/>
            <person name="Ahrendt S."/>
            <person name="Nagy L.G."/>
            <person name="Grigoriev I.V."/>
            <person name="Martin F."/>
            <person name="Rosso M.N."/>
        </authorList>
    </citation>
    <scope>NUCLEOTIDE SEQUENCE</scope>
    <source>
        <strain evidence="1">CBS 384.51</strain>
    </source>
</reference>
<accession>A0ACB8TSP6</accession>
<comment type="caution">
    <text evidence="1">The sequence shown here is derived from an EMBL/GenBank/DDBJ whole genome shotgun (WGS) entry which is preliminary data.</text>
</comment>
<dbReference type="Proteomes" id="UP001055072">
    <property type="component" value="Unassembled WGS sequence"/>
</dbReference>
<gene>
    <name evidence="1" type="ORF">BDY19DRAFT_997138</name>
</gene>
<name>A0ACB8TSP6_9APHY</name>
<dbReference type="EMBL" id="MU274935">
    <property type="protein sequence ID" value="KAI0085070.1"/>
    <property type="molecule type" value="Genomic_DNA"/>
</dbReference>
<keyword evidence="2" id="KW-1185">Reference proteome</keyword>
<protein>
    <submittedName>
        <fullName evidence="1">Kinase-like domain-containing protein</fullName>
    </submittedName>
</protein>
<evidence type="ECO:0000313" key="1">
    <source>
        <dbReference type="EMBL" id="KAI0085070.1"/>
    </source>
</evidence>
<evidence type="ECO:0000313" key="2">
    <source>
        <dbReference type="Proteomes" id="UP001055072"/>
    </source>
</evidence>
<sequence>MHGRCLERVPNISMFTTLCMHEHIAVAAAIPRRPVVVNDEPQRLDISPSLPLLPPQLSPPADEPLLMKKTSMTTTNIYSSKGKFSHTISQTITISRRASLPNTSLHSTLSLDLVLVHELRGEAQHPKCPELRQIYPDGNRTLLGCLTAHDRMSAKDASYMFSQVVDALYHLHSKGFVHCDIKPSNILTDADLKVKLTLRNRVIDFGNVIIPPKDIFTKHGRSTFCKNLGRDLGATLYTPPEIFNGHNYIPKSLDV</sequence>
<proteinExistence type="predicted"/>